<keyword evidence="2" id="KW-1185">Reference proteome</keyword>
<protein>
    <submittedName>
        <fullName evidence="1">Uncharacterized protein</fullName>
    </submittedName>
</protein>
<evidence type="ECO:0000313" key="2">
    <source>
        <dbReference type="Proteomes" id="UP001057402"/>
    </source>
</evidence>
<reference evidence="2" key="1">
    <citation type="journal article" date="2023" name="Front. Plant Sci.">
        <title>Chromosomal-level genome assembly of Melastoma candidum provides insights into trichome evolution.</title>
        <authorList>
            <person name="Zhong Y."/>
            <person name="Wu W."/>
            <person name="Sun C."/>
            <person name="Zou P."/>
            <person name="Liu Y."/>
            <person name="Dai S."/>
            <person name="Zhou R."/>
        </authorList>
    </citation>
    <scope>NUCLEOTIDE SEQUENCE [LARGE SCALE GENOMIC DNA]</scope>
</reference>
<name>A0ACB9QQ94_9MYRT</name>
<dbReference type="EMBL" id="CM042884">
    <property type="protein sequence ID" value="KAI4368615.1"/>
    <property type="molecule type" value="Genomic_DNA"/>
</dbReference>
<gene>
    <name evidence="1" type="ORF">MLD38_017155</name>
</gene>
<comment type="caution">
    <text evidence="1">The sequence shown here is derived from an EMBL/GenBank/DDBJ whole genome shotgun (WGS) entry which is preliminary data.</text>
</comment>
<organism evidence="1 2">
    <name type="scientific">Melastoma candidum</name>
    <dbReference type="NCBI Taxonomy" id="119954"/>
    <lineage>
        <taxon>Eukaryota</taxon>
        <taxon>Viridiplantae</taxon>
        <taxon>Streptophyta</taxon>
        <taxon>Embryophyta</taxon>
        <taxon>Tracheophyta</taxon>
        <taxon>Spermatophyta</taxon>
        <taxon>Magnoliopsida</taxon>
        <taxon>eudicotyledons</taxon>
        <taxon>Gunneridae</taxon>
        <taxon>Pentapetalae</taxon>
        <taxon>rosids</taxon>
        <taxon>malvids</taxon>
        <taxon>Myrtales</taxon>
        <taxon>Melastomataceae</taxon>
        <taxon>Melastomatoideae</taxon>
        <taxon>Melastomateae</taxon>
        <taxon>Melastoma</taxon>
    </lineage>
</organism>
<accession>A0ACB9QQ94</accession>
<sequence length="87" mass="9566">MSCGIWPTRCHLEGSARAGWGSTTESSPLTRSATTRWLLVQVTRLGTNRTAAAEVGLRPRLPWPSPHRPGGRRGRLRNLPHKDGVSK</sequence>
<evidence type="ECO:0000313" key="1">
    <source>
        <dbReference type="EMBL" id="KAI4368615.1"/>
    </source>
</evidence>
<proteinExistence type="predicted"/>
<dbReference type="Proteomes" id="UP001057402">
    <property type="component" value="Chromosome 5"/>
</dbReference>